<feature type="transmembrane region" description="Helical" evidence="2">
    <location>
        <begin position="126"/>
        <end position="145"/>
    </location>
</feature>
<dbReference type="RefSeq" id="WP_138865108.1">
    <property type="nucleotide sequence ID" value="NZ_VCPC01000004.1"/>
</dbReference>
<feature type="transmembrane region" description="Helical" evidence="2">
    <location>
        <begin position="152"/>
        <end position="170"/>
    </location>
</feature>
<dbReference type="Pfam" id="PF00211">
    <property type="entry name" value="Guanylate_cyc"/>
    <property type="match status" value="1"/>
</dbReference>
<evidence type="ECO:0000313" key="5">
    <source>
        <dbReference type="Proteomes" id="UP001191082"/>
    </source>
</evidence>
<evidence type="ECO:0000256" key="2">
    <source>
        <dbReference type="SAM" id="Phobius"/>
    </source>
</evidence>
<proteinExistence type="predicted"/>
<gene>
    <name evidence="4" type="ORF">FGK64_17275</name>
</gene>
<name>A0ABY2X4Z9_9RHOB</name>
<reference evidence="4 5" key="1">
    <citation type="submission" date="2019-05" db="EMBL/GenBank/DDBJ databases">
        <title>Marivita sp. nov. isolated from sea sediment.</title>
        <authorList>
            <person name="Kim W."/>
        </authorList>
    </citation>
    <scope>NUCLEOTIDE SEQUENCE [LARGE SCALE GENOMIC DNA]</scope>
    <source>
        <strain evidence="4 5">CAU 1492</strain>
    </source>
</reference>
<comment type="caution">
    <text evidence="4">The sequence shown here is derived from an EMBL/GenBank/DDBJ whole genome shotgun (WGS) entry which is preliminary data.</text>
</comment>
<feature type="transmembrane region" description="Helical" evidence="2">
    <location>
        <begin position="203"/>
        <end position="222"/>
    </location>
</feature>
<dbReference type="CDD" id="cd07302">
    <property type="entry name" value="CHD"/>
    <property type="match status" value="1"/>
</dbReference>
<keyword evidence="5" id="KW-1185">Reference proteome</keyword>
<dbReference type="PANTHER" id="PTHR43081:SF1">
    <property type="entry name" value="ADENYLATE CYCLASE, TERMINAL-DIFFERENTIATION SPECIFIC"/>
    <property type="match status" value="1"/>
</dbReference>
<protein>
    <submittedName>
        <fullName evidence="4">Adenylate/guanylate cyclase domain-containing protein</fullName>
    </submittedName>
</protein>
<dbReference type="Gene3D" id="3.30.70.1230">
    <property type="entry name" value="Nucleotide cyclase"/>
    <property type="match status" value="1"/>
</dbReference>
<dbReference type="PROSITE" id="PS50125">
    <property type="entry name" value="GUANYLATE_CYCLASE_2"/>
    <property type="match status" value="1"/>
</dbReference>
<dbReference type="SUPFAM" id="SSF55073">
    <property type="entry name" value="Nucleotide cyclase"/>
    <property type="match status" value="1"/>
</dbReference>
<evidence type="ECO:0000313" key="4">
    <source>
        <dbReference type="EMBL" id="TMV10533.1"/>
    </source>
</evidence>
<dbReference type="EMBL" id="VCPC01000004">
    <property type="protein sequence ID" value="TMV10533.1"/>
    <property type="molecule type" value="Genomic_DNA"/>
</dbReference>
<keyword evidence="2" id="KW-0812">Transmembrane</keyword>
<dbReference type="InterPro" id="IPR001054">
    <property type="entry name" value="A/G_cyclase"/>
</dbReference>
<sequence length="457" mass="50609">MSDTAPSIWPGRADPVAEDANRHVQAALERHKREGMKLAMRARWVALAIIAVMLPFLNPGWDILYYEALMAALGAVGWLQYRVGRVGRSQLEFFVMALDLLLVALIVLVPNPFAPEQWPTAMNYRFHGFIYFFVILAAGTLTYSWRTITAMGHWVAALWLLGALTVWWFGRVDDGLARAATGAFGQDLEMVRILDPNAIGFDIRVQEVVVFVIVAVILAMTVRRFHMLLLETAELNRERENLSRYFSPNVVEELSHNDEPLQQTRTHDVAVMFVDIVGFTSFAAHHSPAEVIGLLRDFHARMESEVFLHGGTLDKYLGDGLMATFGTPTPGSDDATRALTCARHMCAMLDTWNAERLARGELPVKGSIGVHYGPVILGDIGAHRLEFAVIGNTVNVTSRLERLTRSLNASLVVSDTLYHAAQRESGADAPILGGLTRHPPQPVRGLDQPVPVWSDAA</sequence>
<feature type="transmembrane region" description="Helical" evidence="2">
    <location>
        <begin position="93"/>
        <end position="114"/>
    </location>
</feature>
<keyword evidence="2" id="KW-0472">Membrane</keyword>
<feature type="domain" description="Guanylate cyclase" evidence="3">
    <location>
        <begin position="270"/>
        <end position="401"/>
    </location>
</feature>
<accession>A0ABY2X4Z9</accession>
<evidence type="ECO:0000259" key="3">
    <source>
        <dbReference type="PROSITE" id="PS50125"/>
    </source>
</evidence>
<dbReference type="Proteomes" id="UP001191082">
    <property type="component" value="Unassembled WGS sequence"/>
</dbReference>
<evidence type="ECO:0000256" key="1">
    <source>
        <dbReference type="SAM" id="MobiDB-lite"/>
    </source>
</evidence>
<organism evidence="4 5">
    <name type="scientific">Arenibacterium halophilum</name>
    <dbReference type="NCBI Taxonomy" id="2583821"/>
    <lineage>
        <taxon>Bacteria</taxon>
        <taxon>Pseudomonadati</taxon>
        <taxon>Pseudomonadota</taxon>
        <taxon>Alphaproteobacteria</taxon>
        <taxon>Rhodobacterales</taxon>
        <taxon>Paracoccaceae</taxon>
        <taxon>Arenibacterium</taxon>
    </lineage>
</organism>
<keyword evidence="2" id="KW-1133">Transmembrane helix</keyword>
<dbReference type="InterPro" id="IPR050697">
    <property type="entry name" value="Adenylyl/Guanylyl_Cyclase_3/4"/>
</dbReference>
<feature type="transmembrane region" description="Helical" evidence="2">
    <location>
        <begin position="38"/>
        <end position="57"/>
    </location>
</feature>
<dbReference type="SMART" id="SM00044">
    <property type="entry name" value="CYCc"/>
    <property type="match status" value="1"/>
</dbReference>
<dbReference type="InterPro" id="IPR029787">
    <property type="entry name" value="Nucleotide_cyclase"/>
</dbReference>
<dbReference type="PANTHER" id="PTHR43081">
    <property type="entry name" value="ADENYLATE CYCLASE, TERMINAL-DIFFERENTIATION SPECIFIC-RELATED"/>
    <property type="match status" value="1"/>
</dbReference>
<feature type="region of interest" description="Disordered" evidence="1">
    <location>
        <begin position="429"/>
        <end position="457"/>
    </location>
</feature>